<name>A0ABV5AA35_9BACL</name>
<dbReference type="SUPFAM" id="SSF53822">
    <property type="entry name" value="Periplasmic binding protein-like I"/>
    <property type="match status" value="1"/>
</dbReference>
<dbReference type="Gene3D" id="1.10.260.40">
    <property type="entry name" value="lambda repressor-like DNA-binding domains"/>
    <property type="match status" value="1"/>
</dbReference>
<keyword evidence="6" id="KW-1185">Reference proteome</keyword>
<dbReference type="GO" id="GO:0003677">
    <property type="term" value="F:DNA binding"/>
    <property type="evidence" value="ECO:0007669"/>
    <property type="project" value="UniProtKB-KW"/>
</dbReference>
<dbReference type="Proteomes" id="UP001579974">
    <property type="component" value="Unassembled WGS sequence"/>
</dbReference>
<keyword evidence="1" id="KW-0805">Transcription regulation</keyword>
<feature type="domain" description="HTH lacI-type" evidence="4">
    <location>
        <begin position="6"/>
        <end position="59"/>
    </location>
</feature>
<dbReference type="SUPFAM" id="SSF47413">
    <property type="entry name" value="lambda repressor-like DNA-binding domains"/>
    <property type="match status" value="1"/>
</dbReference>
<dbReference type="EMBL" id="JBDXSU010000002">
    <property type="protein sequence ID" value="MFB5189133.1"/>
    <property type="molecule type" value="Genomic_DNA"/>
</dbReference>
<dbReference type="CDD" id="cd06267">
    <property type="entry name" value="PBP1_LacI_sugar_binding-like"/>
    <property type="match status" value="1"/>
</dbReference>
<dbReference type="InterPro" id="IPR046335">
    <property type="entry name" value="LacI/GalR-like_sensor"/>
</dbReference>
<evidence type="ECO:0000313" key="6">
    <source>
        <dbReference type="Proteomes" id="UP001579974"/>
    </source>
</evidence>
<evidence type="ECO:0000313" key="5">
    <source>
        <dbReference type="EMBL" id="MFB5189133.1"/>
    </source>
</evidence>
<evidence type="ECO:0000259" key="4">
    <source>
        <dbReference type="PROSITE" id="PS50932"/>
    </source>
</evidence>
<comment type="caution">
    <text evidence="5">The sequence shown here is derived from an EMBL/GenBank/DDBJ whole genome shotgun (WGS) entry which is preliminary data.</text>
</comment>
<keyword evidence="3" id="KW-0804">Transcription</keyword>
<dbReference type="SMART" id="SM00354">
    <property type="entry name" value="HTH_LACI"/>
    <property type="match status" value="1"/>
</dbReference>
<dbReference type="InterPro" id="IPR010982">
    <property type="entry name" value="Lambda_DNA-bd_dom_sf"/>
</dbReference>
<evidence type="ECO:0000256" key="2">
    <source>
        <dbReference type="ARBA" id="ARBA00023125"/>
    </source>
</evidence>
<evidence type="ECO:0000256" key="1">
    <source>
        <dbReference type="ARBA" id="ARBA00023015"/>
    </source>
</evidence>
<dbReference type="Pfam" id="PF13377">
    <property type="entry name" value="Peripla_BP_3"/>
    <property type="match status" value="1"/>
</dbReference>
<protein>
    <submittedName>
        <fullName evidence="5">LacI family DNA-binding transcriptional regulator</fullName>
    </submittedName>
</protein>
<proteinExistence type="predicted"/>
<accession>A0ABV5AA35</accession>
<gene>
    <name evidence="5" type="ORF">KKP3000_002132</name>
</gene>
<dbReference type="PROSITE" id="PS50932">
    <property type="entry name" value="HTH_LACI_2"/>
    <property type="match status" value="1"/>
</dbReference>
<organism evidence="5 6">
    <name type="scientific">Alicyclobacillus fastidiosus</name>
    <dbReference type="NCBI Taxonomy" id="392011"/>
    <lineage>
        <taxon>Bacteria</taxon>
        <taxon>Bacillati</taxon>
        <taxon>Bacillota</taxon>
        <taxon>Bacilli</taxon>
        <taxon>Bacillales</taxon>
        <taxon>Alicyclobacillaceae</taxon>
        <taxon>Alicyclobacillus</taxon>
    </lineage>
</organism>
<dbReference type="RefSeq" id="WP_275472722.1">
    <property type="nucleotide sequence ID" value="NZ_CP162940.1"/>
</dbReference>
<dbReference type="InterPro" id="IPR028082">
    <property type="entry name" value="Peripla_BP_I"/>
</dbReference>
<dbReference type="PANTHER" id="PTHR30146">
    <property type="entry name" value="LACI-RELATED TRANSCRIPTIONAL REPRESSOR"/>
    <property type="match status" value="1"/>
</dbReference>
<dbReference type="PANTHER" id="PTHR30146:SF109">
    <property type="entry name" value="HTH-TYPE TRANSCRIPTIONAL REGULATOR GALS"/>
    <property type="match status" value="1"/>
</dbReference>
<keyword evidence="2 5" id="KW-0238">DNA-binding</keyword>
<dbReference type="CDD" id="cd01392">
    <property type="entry name" value="HTH_LacI"/>
    <property type="match status" value="1"/>
</dbReference>
<sequence>MTVMMPTIKDVARLANTSKSTVSRFLNGKPVKKDTELALRKAIEELNYHPNMNARRLVLNRTQVVGIVVEDISNNFFTPILKGIRDEFDRKGYECVFYTWNLNRRREVDFMKLLYEEQVDGLIFVSFTRRSREDVRLMCDAPFPVVLIGDHAGVNEIYSIDVDNANGVHEVVNYLYRIGHRKIAHIAGPEHAGAGLEREHGFREAMLNHGISADLALIVQSDWTHQGGYNAMKALLEVGGFTAVVASNDESAIGAIGAAHEHGYSIPRDFSIVGFDDIGISQWIYPPLTTVRQPFQETGRRAAEVLYRAMVDEEATAAPRILLKPELVIRNSCLHVQTDG</sequence>
<dbReference type="InterPro" id="IPR000843">
    <property type="entry name" value="HTH_LacI"/>
</dbReference>
<dbReference type="Gene3D" id="3.40.50.2300">
    <property type="match status" value="2"/>
</dbReference>
<evidence type="ECO:0000256" key="3">
    <source>
        <dbReference type="ARBA" id="ARBA00023163"/>
    </source>
</evidence>
<dbReference type="Pfam" id="PF00356">
    <property type="entry name" value="LacI"/>
    <property type="match status" value="1"/>
</dbReference>
<reference evidence="5 6" key="1">
    <citation type="journal article" date="2024" name="Int. J. Mol. Sci.">
        <title>Exploration of Alicyclobacillus spp. Genome in Search of Antibiotic Resistance.</title>
        <authorList>
            <person name="Bucka-Kolendo J."/>
            <person name="Kiousi D.E."/>
            <person name="Dekowska A."/>
            <person name="Mikolajczuk-Szczyrba A."/>
            <person name="Karadedos D.M."/>
            <person name="Michael P."/>
            <person name="Galanis A."/>
            <person name="Sokolowska B."/>
        </authorList>
    </citation>
    <scope>NUCLEOTIDE SEQUENCE [LARGE SCALE GENOMIC DNA]</scope>
    <source>
        <strain evidence="5 6">KKP 3000</strain>
    </source>
</reference>